<gene>
    <name evidence="2" type="ORF">ABMA28_012193</name>
</gene>
<feature type="chain" id="PRO_5044769008" evidence="1">
    <location>
        <begin position="23"/>
        <end position="392"/>
    </location>
</feature>
<sequence>MFSSSYQHTLYFVLLWIQSAYCMSMINKHSYFMDSSDNNNNDVVDIMASKGYLPNDKYLPKTSLVKSADNEVTYLLSKLSDEELLKLLNEQPKKNEYDLNDIVRLAFDSKLIKDKKLNLETSKPGEILSNDVDAQNSVKKRFRTVPETNKPQMAFFRLENRQVDPYNVRADADPNYAAIQKLSNMLYSRPLEAEKEEITAEDEEKKALLFDVLVSQLRTLCCKKTKSSKRKPKQYQSLNAFLPSNAEYKTLSSDKIVKNEHMFLIINDEIKSNGSDELISVDPDSLERNSSVLLLGPITTPLTNSQLKLVMYRISNELSKPEYIPLLQQLSDGNLTGNNVKLMKSLVTGPETRRYIKPHRCNHQSKLARVYGGPKWLICTGYLNLNKPSLYD</sequence>
<protein>
    <submittedName>
        <fullName evidence="2">Uncharacterized protein</fullName>
    </submittedName>
</protein>
<name>A0ABD0TM13_LOXSC</name>
<keyword evidence="1" id="KW-0732">Signal</keyword>
<dbReference type="AlphaFoldDB" id="A0ABD0TM13"/>
<comment type="caution">
    <text evidence="2">The sequence shown here is derived from an EMBL/GenBank/DDBJ whole genome shotgun (WGS) entry which is preliminary data.</text>
</comment>
<feature type="signal peptide" evidence="1">
    <location>
        <begin position="1"/>
        <end position="22"/>
    </location>
</feature>
<dbReference type="Proteomes" id="UP001549921">
    <property type="component" value="Unassembled WGS sequence"/>
</dbReference>
<evidence type="ECO:0000256" key="1">
    <source>
        <dbReference type="SAM" id="SignalP"/>
    </source>
</evidence>
<accession>A0ABD0TM13</accession>
<organism evidence="2 3">
    <name type="scientific">Loxostege sticticalis</name>
    <name type="common">Beet webworm moth</name>
    <dbReference type="NCBI Taxonomy" id="481309"/>
    <lineage>
        <taxon>Eukaryota</taxon>
        <taxon>Metazoa</taxon>
        <taxon>Ecdysozoa</taxon>
        <taxon>Arthropoda</taxon>
        <taxon>Hexapoda</taxon>
        <taxon>Insecta</taxon>
        <taxon>Pterygota</taxon>
        <taxon>Neoptera</taxon>
        <taxon>Endopterygota</taxon>
        <taxon>Lepidoptera</taxon>
        <taxon>Glossata</taxon>
        <taxon>Ditrysia</taxon>
        <taxon>Pyraloidea</taxon>
        <taxon>Crambidae</taxon>
        <taxon>Pyraustinae</taxon>
        <taxon>Loxostege</taxon>
    </lineage>
</organism>
<reference evidence="2 3" key="1">
    <citation type="submission" date="2024-06" db="EMBL/GenBank/DDBJ databases">
        <title>A chromosome-level genome assembly of beet webworm, Loxostege sticticalis.</title>
        <authorList>
            <person name="Zhang Y."/>
        </authorList>
    </citation>
    <scope>NUCLEOTIDE SEQUENCE [LARGE SCALE GENOMIC DNA]</scope>
    <source>
        <strain evidence="2">AQ028</strain>
        <tissue evidence="2">Male pupae</tissue>
    </source>
</reference>
<evidence type="ECO:0000313" key="3">
    <source>
        <dbReference type="Proteomes" id="UP001549921"/>
    </source>
</evidence>
<evidence type="ECO:0000313" key="2">
    <source>
        <dbReference type="EMBL" id="KAL0850366.1"/>
    </source>
</evidence>
<dbReference type="EMBL" id="JBEDNZ010000003">
    <property type="protein sequence ID" value="KAL0850366.1"/>
    <property type="molecule type" value="Genomic_DNA"/>
</dbReference>
<proteinExistence type="predicted"/>